<keyword evidence="1" id="KW-0677">Repeat</keyword>
<dbReference type="InterPro" id="IPR027417">
    <property type="entry name" value="P-loop_NTPase"/>
</dbReference>
<evidence type="ECO:0000259" key="4">
    <source>
        <dbReference type="PROSITE" id="PS50188"/>
    </source>
</evidence>
<gene>
    <name evidence="5" type="ORF">B0H67DRAFT_681504</name>
</gene>
<dbReference type="SUPFAM" id="SSF48403">
    <property type="entry name" value="Ankyrin repeat"/>
    <property type="match status" value="2"/>
</dbReference>
<dbReference type="InterPro" id="IPR003877">
    <property type="entry name" value="SPRY_dom"/>
</dbReference>
<feature type="repeat" description="ANK" evidence="3">
    <location>
        <begin position="1369"/>
        <end position="1401"/>
    </location>
</feature>
<keyword evidence="6" id="KW-1185">Reference proteome</keyword>
<reference evidence="5" key="1">
    <citation type="submission" date="2023-06" db="EMBL/GenBank/DDBJ databases">
        <title>Genome-scale phylogeny and comparative genomics of the fungal order Sordariales.</title>
        <authorList>
            <consortium name="Lawrence Berkeley National Laboratory"/>
            <person name="Hensen N."/>
            <person name="Bonometti L."/>
            <person name="Westerberg I."/>
            <person name="Brannstrom I.O."/>
            <person name="Guillou S."/>
            <person name="Cros-Aarteil S."/>
            <person name="Calhoun S."/>
            <person name="Haridas S."/>
            <person name="Kuo A."/>
            <person name="Mondo S."/>
            <person name="Pangilinan J."/>
            <person name="Riley R."/>
            <person name="Labutti K."/>
            <person name="Andreopoulos B."/>
            <person name="Lipzen A."/>
            <person name="Chen C."/>
            <person name="Yanf M."/>
            <person name="Daum C."/>
            <person name="Ng V."/>
            <person name="Clum A."/>
            <person name="Steindorff A."/>
            <person name="Ohm R."/>
            <person name="Martin F."/>
            <person name="Silar P."/>
            <person name="Natvig D."/>
            <person name="Lalanne C."/>
            <person name="Gautier V."/>
            <person name="Ament-Velasquez S.L."/>
            <person name="Kruys A."/>
            <person name="Hutchinson M.I."/>
            <person name="Powell A.J."/>
            <person name="Barry K."/>
            <person name="Miller A.N."/>
            <person name="Grigoriev I.V."/>
            <person name="Debuchy R."/>
            <person name="Gladieux P."/>
            <person name="Thoren M.H."/>
            <person name="Johannesson H."/>
        </authorList>
    </citation>
    <scope>NUCLEOTIDE SEQUENCE</scope>
    <source>
        <strain evidence="5">SMH4607-1</strain>
    </source>
</reference>
<dbReference type="InterPro" id="IPR044736">
    <property type="entry name" value="Gid1/RanBPM/SPLA_SPRY"/>
</dbReference>
<dbReference type="InterPro" id="IPR043136">
    <property type="entry name" value="B30.2/SPRY_sf"/>
</dbReference>
<dbReference type="PANTHER" id="PTHR24198">
    <property type="entry name" value="ANKYRIN REPEAT AND PROTEIN KINASE DOMAIN-CONTAINING PROTEIN"/>
    <property type="match status" value="1"/>
</dbReference>
<dbReference type="SUPFAM" id="SSF49899">
    <property type="entry name" value="Concanavalin A-like lectins/glucanases"/>
    <property type="match status" value="1"/>
</dbReference>
<dbReference type="Pfam" id="PF24883">
    <property type="entry name" value="NPHP3_N"/>
    <property type="match status" value="1"/>
</dbReference>
<feature type="repeat" description="ANK" evidence="3">
    <location>
        <begin position="1179"/>
        <end position="1201"/>
    </location>
</feature>
<dbReference type="InterPro" id="IPR036770">
    <property type="entry name" value="Ankyrin_rpt-contain_sf"/>
</dbReference>
<comment type="caution">
    <text evidence="5">The sequence shown here is derived from an EMBL/GenBank/DDBJ whole genome shotgun (WGS) entry which is preliminary data.</text>
</comment>
<dbReference type="Gene3D" id="1.25.40.20">
    <property type="entry name" value="Ankyrin repeat-containing domain"/>
    <property type="match status" value="4"/>
</dbReference>
<feature type="repeat" description="ANK" evidence="3">
    <location>
        <begin position="1213"/>
        <end position="1245"/>
    </location>
</feature>
<evidence type="ECO:0000256" key="2">
    <source>
        <dbReference type="ARBA" id="ARBA00023043"/>
    </source>
</evidence>
<dbReference type="InterPro" id="IPR013320">
    <property type="entry name" value="ConA-like_dom_sf"/>
</dbReference>
<evidence type="ECO:0000256" key="3">
    <source>
        <dbReference type="PROSITE-ProRule" id="PRU00023"/>
    </source>
</evidence>
<proteinExistence type="predicted"/>
<feature type="domain" description="B30.2/SPRY" evidence="4">
    <location>
        <begin position="1479"/>
        <end position="1684"/>
    </location>
</feature>
<evidence type="ECO:0000256" key="1">
    <source>
        <dbReference type="ARBA" id="ARBA00022737"/>
    </source>
</evidence>
<dbReference type="PROSITE" id="PS50088">
    <property type="entry name" value="ANK_REPEAT"/>
    <property type="match status" value="4"/>
</dbReference>
<evidence type="ECO:0000313" key="6">
    <source>
        <dbReference type="Proteomes" id="UP001172102"/>
    </source>
</evidence>
<dbReference type="InterPro" id="IPR056884">
    <property type="entry name" value="NPHP3-like_N"/>
</dbReference>
<dbReference type="Proteomes" id="UP001172102">
    <property type="component" value="Unassembled WGS sequence"/>
</dbReference>
<protein>
    <submittedName>
        <fullName evidence="5">Ankyrin repeat-containing domain protein</fullName>
    </submittedName>
</protein>
<dbReference type="InterPro" id="IPR001870">
    <property type="entry name" value="B30.2/SPRY"/>
</dbReference>
<dbReference type="SUPFAM" id="SSF52540">
    <property type="entry name" value="P-loop containing nucleoside triphosphate hydrolases"/>
    <property type="match status" value="1"/>
</dbReference>
<dbReference type="PANTHER" id="PTHR24198:SF193">
    <property type="match status" value="1"/>
</dbReference>
<dbReference type="Pfam" id="PF12796">
    <property type="entry name" value="Ank_2"/>
    <property type="match status" value="2"/>
</dbReference>
<evidence type="ECO:0000313" key="5">
    <source>
        <dbReference type="EMBL" id="KAK0719374.1"/>
    </source>
</evidence>
<feature type="repeat" description="ANK" evidence="3">
    <location>
        <begin position="1108"/>
        <end position="1141"/>
    </location>
</feature>
<dbReference type="SMART" id="SM00449">
    <property type="entry name" value="SPRY"/>
    <property type="match status" value="1"/>
</dbReference>
<name>A0AA40DWW7_9PEZI</name>
<accession>A0AA40DWW7</accession>
<dbReference type="CDD" id="cd12885">
    <property type="entry name" value="SPRY_RanBP_like"/>
    <property type="match status" value="1"/>
</dbReference>
<dbReference type="InterPro" id="IPR002110">
    <property type="entry name" value="Ankyrin_rpt"/>
</dbReference>
<dbReference type="PROSITE" id="PS50297">
    <property type="entry name" value="ANK_REP_REGION"/>
    <property type="match status" value="3"/>
</dbReference>
<sequence length="1697" mass="189166">MVRHSRLFDEALERFQEEAKVEYRDSKDQLILKAFLGEKTSPQDAMKAAEDVRTIANKKFSGNKVIPEKWITTIMDNISIFIQAGDYATTSAPESVGLAWYAVRLTLQAVQGSYELYNLFGTGLSSISEIMIIIQHYDELYDRSDKTERCARDVLKHLFDTIIETYSAVLKFSFATKMHLSAGFLDKVGHGLGSFLGTTKAKFQGKLDTISELKEKILEDSQAVFQEQALNALGVTEKTVQDVKSTVDRIRDFQPQLKFWHDEQMDELKRLREGVRDDIKDAIARAKMKTPWEISVDESEKLQAILRDLAQDTRKGFLDLAASRYPGTCEWVFKQAAYRTWAKGNGTFLCISGYAGAGKSTLLSVIAKRVMGAREDDKSIILLYSSCGPSQEASRRITNVYYSLISQLYMLARNMSEDTENAGLLRDCNHGLHDFLATQGVLNEAFVKTKEGGPNADGALPQNAGDPSGFISAFTTLVRTLGVNALIAIDEVDSLAQKEWRNLSSDLSHLLRRFRHSSAVSRDKKLTVQVLVGSATPFQVDVSGVPRSADDSPIVTLTHDLESDHGSDLKRKIYGSLSTVPGLSGDDVSQASVHILSRVEHDDYRFDYFEKAMEVMRQPLLRPLEKHLERLPDAGDRSRYDAELLRIGPDYARLLQTVLTWSLLGKVWPRAEVVMEDFNRVYRKPMDANMTRWEFEKTTKWEFVPLSSVEMDQLMVIAGLFLRLHYGDNDSCRIVVPNTKRVTEYCFASSSTTTAEQSHQAGILCARCQSGITPSISLHISEKEGHLDLALTCLTHLNNEVFQFRSKIARDPLEDFLLLERMEQLGLKTGEEMVKLAKSMVKNTTPAMDDGRLWSLERWDDSDDSMDDEDKEMVRLGRFPEVAHRQTREYWEESRRTATLDDVIEDISVHDGDEEEHDKNDVPDDTNDPSLRYEVQYWPYHLRQAEDRWTPEDRSGGLSAKWATLFAELDKLVAAQNEDIFQGWQRRYRTRSTGPFTLTNNHAERPRNPLHVACYLGLTTWIDHLLKKSAKVNELSGECNAIQSAASSRAGRRPEILALLLKAGADVNFETEAAPSGFHLWLSGDCTLETVDQMMRHGANPGMVSKATGETALHHFAKRGTDVTAFDMLMAQGGELNAPTRDGYQPLHILLSRPSVPHNLLEAFVTKYKADVNAELPNSSMRPLHLAARRGDVESLKILVKSEILEIDDEDEQGNTALQIAAMNAHEVCVRVLKNKGADLEHHNKQGMTALHQAAWFGSPYCVESLLLLGDDGGADPLKTDLRNATPLFYACMSGRENAAEKLVDHFRYTSRLGDTPISEINKPNKDNKTPLRQAALKGFDGVVFDLIAAAESRDDMPGLDIDKQDTKKGMSALHCASRYGHLEVVKDLLKGGADIKLKDAKGRTALTHALETWALCHVQGMEERVSALIDADPKAASADPEVAAICAIHGSTNLLKKLRGHGADLTLRDRSGWTPLDLARKFEKKDAEAYLKKAAWSGALPSRWVNNSSRVTLSEDGLSVAYSSPQRLCISTDNPLPAGLDRYYFEVTLKKTSSSSSNSEDPATPPAPRSTIAIGFGTFGGPALTFPGCEHKRWAKYAVSCGYLSSGSMCKSPSYRSEPSPDQSYGPGDTVGCGVDLEGNTSWFALNGKKLVLEFNGIQGRLYPLLGLHGSVEVETNFQGPFKWEEGNEMEWRVGL</sequence>
<keyword evidence="2 3" id="KW-0040">ANK repeat</keyword>
<dbReference type="PROSITE" id="PS50188">
    <property type="entry name" value="B302_SPRY"/>
    <property type="match status" value="1"/>
</dbReference>
<dbReference type="EMBL" id="JAUKUA010000003">
    <property type="protein sequence ID" value="KAK0719374.1"/>
    <property type="molecule type" value="Genomic_DNA"/>
</dbReference>
<dbReference type="Gene3D" id="2.60.120.920">
    <property type="match status" value="1"/>
</dbReference>
<dbReference type="SMART" id="SM00248">
    <property type="entry name" value="ANK"/>
    <property type="match status" value="12"/>
</dbReference>
<dbReference type="Pfam" id="PF00622">
    <property type="entry name" value="SPRY"/>
    <property type="match status" value="1"/>
</dbReference>
<dbReference type="Gene3D" id="3.40.50.300">
    <property type="entry name" value="P-loop containing nucleotide triphosphate hydrolases"/>
    <property type="match status" value="1"/>
</dbReference>
<organism evidence="5 6">
    <name type="scientific">Lasiosphaeris hirsuta</name>
    <dbReference type="NCBI Taxonomy" id="260670"/>
    <lineage>
        <taxon>Eukaryota</taxon>
        <taxon>Fungi</taxon>
        <taxon>Dikarya</taxon>
        <taxon>Ascomycota</taxon>
        <taxon>Pezizomycotina</taxon>
        <taxon>Sordariomycetes</taxon>
        <taxon>Sordariomycetidae</taxon>
        <taxon>Sordariales</taxon>
        <taxon>Lasiosphaeriaceae</taxon>
        <taxon>Lasiosphaeris</taxon>
    </lineage>
</organism>